<accession>A0A4Y2V6V7</accession>
<protein>
    <submittedName>
        <fullName evidence="1">Uncharacterized protein</fullName>
    </submittedName>
</protein>
<dbReference type="AlphaFoldDB" id="A0A4Y2V6V7"/>
<comment type="caution">
    <text evidence="1">The sequence shown here is derived from an EMBL/GenBank/DDBJ whole genome shotgun (WGS) entry which is preliminary data.</text>
</comment>
<reference evidence="1 2" key="1">
    <citation type="journal article" date="2019" name="Sci. Rep.">
        <title>Orb-weaving spider Araneus ventricosus genome elucidates the spidroin gene catalogue.</title>
        <authorList>
            <person name="Kono N."/>
            <person name="Nakamura H."/>
            <person name="Ohtoshi R."/>
            <person name="Moran D.A.P."/>
            <person name="Shinohara A."/>
            <person name="Yoshida Y."/>
            <person name="Fujiwara M."/>
            <person name="Mori M."/>
            <person name="Tomita M."/>
            <person name="Arakawa K."/>
        </authorList>
    </citation>
    <scope>NUCLEOTIDE SEQUENCE [LARGE SCALE GENOMIC DNA]</scope>
</reference>
<dbReference type="Proteomes" id="UP000499080">
    <property type="component" value="Unassembled WGS sequence"/>
</dbReference>
<name>A0A4Y2V6V7_ARAVE</name>
<keyword evidence="2" id="KW-1185">Reference proteome</keyword>
<evidence type="ECO:0000313" key="1">
    <source>
        <dbReference type="EMBL" id="GBO19467.1"/>
    </source>
</evidence>
<organism evidence="1 2">
    <name type="scientific">Araneus ventricosus</name>
    <name type="common">Orbweaver spider</name>
    <name type="synonym">Epeira ventricosa</name>
    <dbReference type="NCBI Taxonomy" id="182803"/>
    <lineage>
        <taxon>Eukaryota</taxon>
        <taxon>Metazoa</taxon>
        <taxon>Ecdysozoa</taxon>
        <taxon>Arthropoda</taxon>
        <taxon>Chelicerata</taxon>
        <taxon>Arachnida</taxon>
        <taxon>Araneae</taxon>
        <taxon>Araneomorphae</taxon>
        <taxon>Entelegynae</taxon>
        <taxon>Araneoidea</taxon>
        <taxon>Araneidae</taxon>
        <taxon>Araneus</taxon>
    </lineage>
</organism>
<evidence type="ECO:0000313" key="2">
    <source>
        <dbReference type="Proteomes" id="UP000499080"/>
    </source>
</evidence>
<gene>
    <name evidence="1" type="ORF">AVEN_198716_1</name>
</gene>
<sequence>MKRKRFHIPVKSLQSRTTPIRSITHAASTLLERMVPTVLCYLISTSIAIYSPGGQSSAPPIATLGGVPIFTPLPVFTPVPLSLFGSFSDKITFSCQAYVKKLDIKSKVKKFDEPKLVAENYFSAPTCKQLQLSKSFQHKSCSL</sequence>
<proteinExistence type="predicted"/>
<dbReference type="EMBL" id="BGPR01042945">
    <property type="protein sequence ID" value="GBO19467.1"/>
    <property type="molecule type" value="Genomic_DNA"/>
</dbReference>